<evidence type="ECO:0000313" key="3">
    <source>
        <dbReference type="Proteomes" id="UP000479190"/>
    </source>
</evidence>
<organism evidence="2 3">
    <name type="scientific">Trichogramma brassicae</name>
    <dbReference type="NCBI Taxonomy" id="86971"/>
    <lineage>
        <taxon>Eukaryota</taxon>
        <taxon>Metazoa</taxon>
        <taxon>Ecdysozoa</taxon>
        <taxon>Arthropoda</taxon>
        <taxon>Hexapoda</taxon>
        <taxon>Insecta</taxon>
        <taxon>Pterygota</taxon>
        <taxon>Neoptera</taxon>
        <taxon>Endopterygota</taxon>
        <taxon>Hymenoptera</taxon>
        <taxon>Apocrita</taxon>
        <taxon>Proctotrupomorpha</taxon>
        <taxon>Chalcidoidea</taxon>
        <taxon>Trichogrammatidae</taxon>
        <taxon>Trichogramma</taxon>
    </lineage>
</organism>
<accession>A0A6H5IYU1</accession>
<dbReference type="AlphaFoldDB" id="A0A6H5IYU1"/>
<gene>
    <name evidence="2" type="ORF">TBRA_LOCUS12728</name>
</gene>
<evidence type="ECO:0000313" key="2">
    <source>
        <dbReference type="EMBL" id="CAB0041042.1"/>
    </source>
</evidence>
<sequence>MSELACCLPHAYFPDPYGARCATRRILHAALQTHRRSRMYLRSSTCDSANHSMACQHEHDSAHFRCFAFGPAVCTSPLDSRGWYTHSDHQAILFEIEDTRTSTRPSTRQSCRWNARTLDADRFSAAVSSASVAPGTAKDMASSLMSVITGACDASMSKVNPRRRLEPVYWWTAEIADLRCSCLRARRLFQRSRGRHDEETHSANYASARRLLRVAIKTSKRRCWRQLCDEVNNDVLVMPRMPAGQAAQLPFPGARRGGGSVSADAERARPAAAASSGGAYTGHHLGGTQRSSVEDQGALRARPGWHNQLSAQNRYCRTTRHLPAGVHDVSGDRRFSI</sequence>
<feature type="region of interest" description="Disordered" evidence="1">
    <location>
        <begin position="272"/>
        <end position="293"/>
    </location>
</feature>
<evidence type="ECO:0000256" key="1">
    <source>
        <dbReference type="SAM" id="MobiDB-lite"/>
    </source>
</evidence>
<keyword evidence="3" id="KW-1185">Reference proteome</keyword>
<name>A0A6H5IYU1_9HYME</name>
<dbReference type="EMBL" id="CADCXV010001084">
    <property type="protein sequence ID" value="CAB0041042.1"/>
    <property type="molecule type" value="Genomic_DNA"/>
</dbReference>
<reference evidence="2 3" key="1">
    <citation type="submission" date="2020-02" db="EMBL/GenBank/DDBJ databases">
        <authorList>
            <person name="Ferguson B K."/>
        </authorList>
    </citation>
    <scope>NUCLEOTIDE SEQUENCE [LARGE SCALE GENOMIC DNA]</scope>
</reference>
<proteinExistence type="predicted"/>
<protein>
    <submittedName>
        <fullName evidence="2">Uncharacterized protein</fullName>
    </submittedName>
</protein>
<dbReference type="Proteomes" id="UP000479190">
    <property type="component" value="Unassembled WGS sequence"/>
</dbReference>